<dbReference type="PANTHER" id="PTHR47074:SF11">
    <property type="entry name" value="REVERSE TRANSCRIPTASE-LIKE PROTEIN"/>
    <property type="match status" value="1"/>
</dbReference>
<sequence>MASVFKGSVFIPHVSSALSGEARAVLAGLSDALTRGFNDAHLKSDSKVLMDLLQSNEVVNELVGLLHDIRSLVSLFNSVSFTFVPRAANTLADSLAKAALASLGSCSTSGVVTTDLF</sequence>
<dbReference type="InterPro" id="IPR044730">
    <property type="entry name" value="RNase_H-like_dom_plant"/>
</dbReference>
<proteinExistence type="predicted"/>
<dbReference type="Proteomes" id="UP000694240">
    <property type="component" value="Chromosome 8"/>
</dbReference>
<dbReference type="GO" id="GO:0003676">
    <property type="term" value="F:nucleic acid binding"/>
    <property type="evidence" value="ECO:0007669"/>
    <property type="project" value="InterPro"/>
</dbReference>
<evidence type="ECO:0000313" key="2">
    <source>
        <dbReference type="EMBL" id="KAG7575844.1"/>
    </source>
</evidence>
<organism evidence="2 3">
    <name type="scientific">Arabidopsis thaliana x Arabidopsis arenosa</name>
    <dbReference type="NCBI Taxonomy" id="1240361"/>
    <lineage>
        <taxon>Eukaryota</taxon>
        <taxon>Viridiplantae</taxon>
        <taxon>Streptophyta</taxon>
        <taxon>Embryophyta</taxon>
        <taxon>Tracheophyta</taxon>
        <taxon>Spermatophyta</taxon>
        <taxon>Magnoliopsida</taxon>
        <taxon>eudicotyledons</taxon>
        <taxon>Gunneridae</taxon>
        <taxon>Pentapetalae</taxon>
        <taxon>rosids</taxon>
        <taxon>malvids</taxon>
        <taxon>Brassicales</taxon>
        <taxon>Brassicaceae</taxon>
        <taxon>Camelineae</taxon>
        <taxon>Arabidopsis</taxon>
    </lineage>
</organism>
<comment type="caution">
    <text evidence="2">The sequence shown here is derived from an EMBL/GenBank/DDBJ whole genome shotgun (WGS) entry which is preliminary data.</text>
</comment>
<dbReference type="GO" id="GO:0004523">
    <property type="term" value="F:RNA-DNA hybrid ribonuclease activity"/>
    <property type="evidence" value="ECO:0007669"/>
    <property type="project" value="InterPro"/>
</dbReference>
<gene>
    <name evidence="2" type="ORF">ISN45_Aa03g002960</name>
</gene>
<dbReference type="CDD" id="cd06222">
    <property type="entry name" value="RNase_H_like"/>
    <property type="match status" value="1"/>
</dbReference>
<accession>A0A8T2AV13</accession>
<dbReference type="EMBL" id="JAEFBK010000008">
    <property type="protein sequence ID" value="KAG7575844.1"/>
    <property type="molecule type" value="Genomic_DNA"/>
</dbReference>
<evidence type="ECO:0000313" key="3">
    <source>
        <dbReference type="Proteomes" id="UP000694240"/>
    </source>
</evidence>
<keyword evidence="3" id="KW-1185">Reference proteome</keyword>
<evidence type="ECO:0000259" key="1">
    <source>
        <dbReference type="Pfam" id="PF13456"/>
    </source>
</evidence>
<dbReference type="PANTHER" id="PTHR47074">
    <property type="entry name" value="BNAC02G40300D PROTEIN"/>
    <property type="match status" value="1"/>
</dbReference>
<dbReference type="Pfam" id="PF13456">
    <property type="entry name" value="RVT_3"/>
    <property type="match status" value="1"/>
</dbReference>
<protein>
    <submittedName>
        <fullName evidence="2">Ribonuclease H domain</fullName>
    </submittedName>
</protein>
<dbReference type="InterPro" id="IPR002156">
    <property type="entry name" value="RNaseH_domain"/>
</dbReference>
<name>A0A8T2AV13_9BRAS</name>
<dbReference type="InterPro" id="IPR052929">
    <property type="entry name" value="RNase_H-like_EbsB-rel"/>
</dbReference>
<feature type="domain" description="RNase H type-1" evidence="1">
    <location>
        <begin position="11"/>
        <end position="99"/>
    </location>
</feature>
<dbReference type="AlphaFoldDB" id="A0A8T2AV13"/>
<reference evidence="2 3" key="1">
    <citation type="submission" date="2020-12" db="EMBL/GenBank/DDBJ databases">
        <title>Concerted genomic and epigenomic changes stabilize Arabidopsis allopolyploids.</title>
        <authorList>
            <person name="Chen Z."/>
        </authorList>
    </citation>
    <scope>NUCLEOTIDE SEQUENCE [LARGE SCALE GENOMIC DNA]</scope>
    <source>
        <strain evidence="2">Allo738</strain>
        <tissue evidence="2">Leaf</tissue>
    </source>
</reference>